<evidence type="ECO:0000259" key="2">
    <source>
        <dbReference type="PROSITE" id="PS50280"/>
    </source>
</evidence>
<dbReference type="PROSITE" id="PS50280">
    <property type="entry name" value="SET"/>
    <property type="match status" value="1"/>
</dbReference>
<name>A0ABQ8BV17_BRANA</name>
<dbReference type="Proteomes" id="UP000824890">
    <property type="component" value="Unassembled WGS sequence"/>
</dbReference>
<feature type="compositionally biased region" description="Low complexity" evidence="1">
    <location>
        <begin position="53"/>
        <end position="68"/>
    </location>
</feature>
<proteinExistence type="predicted"/>
<dbReference type="SUPFAM" id="SSF82199">
    <property type="entry name" value="SET domain"/>
    <property type="match status" value="1"/>
</dbReference>
<dbReference type="PANTHER" id="PTHR47780">
    <property type="entry name" value="PROTEIN SET DOMAIN GROUP 41"/>
    <property type="match status" value="1"/>
</dbReference>
<evidence type="ECO:0000256" key="1">
    <source>
        <dbReference type="SAM" id="MobiDB-lite"/>
    </source>
</evidence>
<dbReference type="InterPro" id="IPR046341">
    <property type="entry name" value="SET_dom_sf"/>
</dbReference>
<dbReference type="Pfam" id="PF00856">
    <property type="entry name" value="SET"/>
    <property type="match status" value="1"/>
</dbReference>
<feature type="compositionally biased region" description="Low complexity" evidence="1">
    <location>
        <begin position="84"/>
        <end position="98"/>
    </location>
</feature>
<sequence length="948" mass="103907">MKTQHKTLRREQREREREIQLPHRTMAAEKESEQQENLAAMKLPVLPIKPNSHSHSMSSPIHSSIAASVPFSWEEEPGKPKQHSSSSSSSSSSPLTSSPQTHKSLELPPRLHSLEKDGGKLNSPITVFDGPYSMTRSRRLDSPSFRMMVKGSGDCYGSFRSDMYGDLDDVDEETKQESMSSGGSLALVKKRRGLGFFGFSRRRALKRKTEFGRGSYVFPSSVERESESGKKEEEEGEDKRFGYGDGDGITCSQSSRFCEVNIANISRTGSLSTLPTPSSSSKSHFWTNVYAGLKQVVPWKNKKTTVGNYGFGHFGRGPSNILELLGFQFGEKKIHFPDLSLLALELSPSATRVHVGFLSVRLRLVSVRLVSVCLSPFVSLRPSLSVCLSPSVSLRVMDLEEDELMELRMETKTISAEDVGIGVDLSPPLSPLTFSLYDSFLSSHCSSCFSLLPPTPPHPLYCSAACSLVDDSPTVSPPDLSPILSTSDIRAALRLLNSISSSSAAASLPHRFGGLLTNHRRLMADSSFSVAIRRAASFISAVLRSDRGNTVLEEAAICAVLTNAVEVQDRAGVAIGIAVYGSRFSWINHSCSPNACYRFVISPPPHSTTTSSNYEGAVRYGPKVIVRSIKGIKSGEEITVSYIDLLQPTGLRQSDLWSKYRFICNCGRCAASPPAYVDSILEGVVALDHDELTTVGHHDGAATVGKMTSHINKAIDDFLSDDIDPATCCEKIEGVLHHGILDSSSLRLHPSHHAALHAYITLASAYRIRSIDSETDDFGRAFEMSRIGAAYSLFLAGVSHHLVSAELSFAISAANFWTRAGESLLELASKFLMESSGEYDDDDVKCSKCLMLVENHGEIKENFNQILKCAVTDSDSSQVAWSFLTRGCPYLQKFKSSVDFSFTGNHCKREESKSVDQRVSILLLSFHCLLYADLLTDLCYGRKSHSVS</sequence>
<dbReference type="PANTHER" id="PTHR47780:SF1">
    <property type="entry name" value="PROTEIN SET DOMAIN GROUP 41"/>
    <property type="match status" value="1"/>
</dbReference>
<evidence type="ECO:0000313" key="3">
    <source>
        <dbReference type="EMBL" id="KAH0908213.1"/>
    </source>
</evidence>
<dbReference type="InterPro" id="IPR001214">
    <property type="entry name" value="SET_dom"/>
</dbReference>
<protein>
    <recommendedName>
        <fullName evidence="2">SET domain-containing protein</fullName>
    </recommendedName>
</protein>
<accession>A0ABQ8BV17</accession>
<reference evidence="3 4" key="1">
    <citation type="submission" date="2021-05" db="EMBL/GenBank/DDBJ databases">
        <title>Genome Assembly of Synthetic Allotetraploid Brassica napus Reveals Homoeologous Exchanges between Subgenomes.</title>
        <authorList>
            <person name="Davis J.T."/>
        </authorList>
    </citation>
    <scope>NUCLEOTIDE SEQUENCE [LARGE SCALE GENOMIC DNA]</scope>
    <source>
        <strain evidence="4">cv. Da-Ae</strain>
        <tissue evidence="3">Seedling</tissue>
    </source>
</reference>
<feature type="region of interest" description="Disordered" evidence="1">
    <location>
        <begin position="1"/>
        <end position="133"/>
    </location>
</feature>
<dbReference type="Pfam" id="PF05097">
    <property type="entry name" value="DUF688"/>
    <property type="match status" value="1"/>
</dbReference>
<feature type="compositionally biased region" description="Basic and acidic residues" evidence="1">
    <location>
        <begin position="222"/>
        <end position="242"/>
    </location>
</feature>
<feature type="compositionally biased region" description="Basic and acidic residues" evidence="1">
    <location>
        <begin position="9"/>
        <end position="33"/>
    </location>
</feature>
<dbReference type="Gene3D" id="6.10.140.2220">
    <property type="match status" value="1"/>
</dbReference>
<evidence type="ECO:0000313" key="4">
    <source>
        <dbReference type="Proteomes" id="UP000824890"/>
    </source>
</evidence>
<feature type="region of interest" description="Disordered" evidence="1">
    <location>
        <begin position="222"/>
        <end position="243"/>
    </location>
</feature>
<keyword evidence="4" id="KW-1185">Reference proteome</keyword>
<feature type="domain" description="SET" evidence="2">
    <location>
        <begin position="382"/>
        <end position="643"/>
    </location>
</feature>
<organism evidence="3 4">
    <name type="scientific">Brassica napus</name>
    <name type="common">Rape</name>
    <dbReference type="NCBI Taxonomy" id="3708"/>
    <lineage>
        <taxon>Eukaryota</taxon>
        <taxon>Viridiplantae</taxon>
        <taxon>Streptophyta</taxon>
        <taxon>Embryophyta</taxon>
        <taxon>Tracheophyta</taxon>
        <taxon>Spermatophyta</taxon>
        <taxon>Magnoliopsida</taxon>
        <taxon>eudicotyledons</taxon>
        <taxon>Gunneridae</taxon>
        <taxon>Pentapetalae</taxon>
        <taxon>rosids</taxon>
        <taxon>malvids</taxon>
        <taxon>Brassicales</taxon>
        <taxon>Brassicaceae</taxon>
        <taxon>Brassiceae</taxon>
        <taxon>Brassica</taxon>
    </lineage>
</organism>
<dbReference type="Gene3D" id="2.170.270.10">
    <property type="entry name" value="SET domain"/>
    <property type="match status" value="1"/>
</dbReference>
<gene>
    <name evidence="3" type="ORF">HID58_031534</name>
</gene>
<dbReference type="CDD" id="cd20071">
    <property type="entry name" value="SET_SMYD"/>
    <property type="match status" value="1"/>
</dbReference>
<dbReference type="EMBL" id="JAGKQM010000009">
    <property type="protein sequence ID" value="KAH0908213.1"/>
    <property type="molecule type" value="Genomic_DNA"/>
</dbReference>
<dbReference type="Gene3D" id="1.10.220.160">
    <property type="match status" value="1"/>
</dbReference>
<comment type="caution">
    <text evidence="3">The sequence shown here is derived from an EMBL/GenBank/DDBJ whole genome shotgun (WGS) entry which is preliminary data.</text>
</comment>
<dbReference type="InterPro" id="IPR007789">
    <property type="entry name" value="DUF688"/>
</dbReference>